<evidence type="ECO:0000313" key="1">
    <source>
        <dbReference type="EMBL" id="QQB16107.1"/>
    </source>
</evidence>
<organism evidence="1 2">
    <name type="scientific">Brevibacterium casei</name>
    <dbReference type="NCBI Taxonomy" id="33889"/>
    <lineage>
        <taxon>Bacteria</taxon>
        <taxon>Bacillati</taxon>
        <taxon>Actinomycetota</taxon>
        <taxon>Actinomycetes</taxon>
        <taxon>Micrococcales</taxon>
        <taxon>Brevibacteriaceae</taxon>
        <taxon>Brevibacterium</taxon>
    </lineage>
</organism>
<dbReference type="Proteomes" id="UP000595374">
    <property type="component" value="Chromosome"/>
</dbReference>
<dbReference type="AlphaFoldDB" id="A0A7T4A2J2"/>
<evidence type="ECO:0000313" key="2">
    <source>
        <dbReference type="Proteomes" id="UP000595374"/>
    </source>
</evidence>
<sequence>MRRSRDLPDGTWSVQQVAGNASGKVYVCPGCGQSVSAATAHIVAWRQSAPHGIDIGVDARRHWHTRCFEKFR</sequence>
<protein>
    <recommendedName>
        <fullName evidence="3">ATP/GTP-binding protein</fullName>
    </recommendedName>
</protein>
<reference evidence="1 2" key="1">
    <citation type="submission" date="2020-12" db="EMBL/GenBank/DDBJ databases">
        <title>FDA dAtabase for Regulatory Grade micrObial Sequences (FDA-ARGOS): Supporting development and validation of Infectious Disease Dx tests.</title>
        <authorList>
            <person name="Sproer C."/>
            <person name="Gronow S."/>
            <person name="Severitt S."/>
            <person name="Schroder I."/>
            <person name="Tallon L."/>
            <person name="Sadzewicz L."/>
            <person name="Zhao X."/>
            <person name="Boylan J."/>
            <person name="Ott S."/>
            <person name="Bowen H."/>
            <person name="Vavikolanu K."/>
            <person name="Mehta A."/>
            <person name="Aluvathingal J."/>
            <person name="Nadendla S."/>
            <person name="Lowell S."/>
            <person name="Myers T."/>
            <person name="Yan Y."/>
            <person name="Sichtig H."/>
        </authorList>
    </citation>
    <scope>NUCLEOTIDE SEQUENCE [LARGE SCALE GENOMIC DNA]</scope>
    <source>
        <strain evidence="1 2">FDAARGOS_990</strain>
    </source>
</reference>
<name>A0A7T4A2J2_9MICO</name>
<gene>
    <name evidence="1" type="ORF">I6H47_11190</name>
</gene>
<evidence type="ECO:0008006" key="3">
    <source>
        <dbReference type="Google" id="ProtNLM"/>
    </source>
</evidence>
<dbReference type="EMBL" id="CP065989">
    <property type="protein sequence ID" value="QQB16107.1"/>
    <property type="molecule type" value="Genomic_DNA"/>
</dbReference>
<proteinExistence type="predicted"/>
<accession>A0A7T4A2J2</accession>